<organism evidence="1 2">
    <name type="scientific">Paxillus rubicundulus Ve08.2h10</name>
    <dbReference type="NCBI Taxonomy" id="930991"/>
    <lineage>
        <taxon>Eukaryota</taxon>
        <taxon>Fungi</taxon>
        <taxon>Dikarya</taxon>
        <taxon>Basidiomycota</taxon>
        <taxon>Agaricomycotina</taxon>
        <taxon>Agaricomycetes</taxon>
        <taxon>Agaricomycetidae</taxon>
        <taxon>Boletales</taxon>
        <taxon>Paxilineae</taxon>
        <taxon>Paxillaceae</taxon>
        <taxon>Paxillus</taxon>
    </lineage>
</organism>
<dbReference type="Proteomes" id="UP000054538">
    <property type="component" value="Unassembled WGS sequence"/>
</dbReference>
<keyword evidence="2" id="KW-1185">Reference proteome</keyword>
<proteinExistence type="predicted"/>
<evidence type="ECO:0000313" key="1">
    <source>
        <dbReference type="EMBL" id="KIK90552.1"/>
    </source>
</evidence>
<dbReference type="HOGENOM" id="CLU_2121840_0_0_1"/>
<sequence>MIILALHSRHGIIMFNAVYIRYRTHMQSLVVVYHHSLRHSVRFSVSRRASERVSILLGPNGPFNRNKTTYSEGTDIHLPALSGTDFDSPCSRLCMMFASPFARRSFFLPMLAFY</sequence>
<dbReference type="EMBL" id="KN825503">
    <property type="protein sequence ID" value="KIK90552.1"/>
    <property type="molecule type" value="Genomic_DNA"/>
</dbReference>
<dbReference type="InParanoid" id="A0A0D0D224"/>
<dbReference type="AlphaFoldDB" id="A0A0D0D224"/>
<gene>
    <name evidence="1" type="ORF">PAXRUDRAFT_676135</name>
</gene>
<evidence type="ECO:0000313" key="2">
    <source>
        <dbReference type="Proteomes" id="UP000054538"/>
    </source>
</evidence>
<protein>
    <submittedName>
        <fullName evidence="1">Uncharacterized protein</fullName>
    </submittedName>
</protein>
<accession>A0A0D0D224</accession>
<reference evidence="2" key="2">
    <citation type="submission" date="2015-01" db="EMBL/GenBank/DDBJ databases">
        <title>Evolutionary Origins and Diversification of the Mycorrhizal Mutualists.</title>
        <authorList>
            <consortium name="DOE Joint Genome Institute"/>
            <consortium name="Mycorrhizal Genomics Consortium"/>
            <person name="Kohler A."/>
            <person name="Kuo A."/>
            <person name="Nagy L.G."/>
            <person name="Floudas D."/>
            <person name="Copeland A."/>
            <person name="Barry K.W."/>
            <person name="Cichocki N."/>
            <person name="Veneault-Fourrey C."/>
            <person name="LaButti K."/>
            <person name="Lindquist E.A."/>
            <person name="Lipzen A."/>
            <person name="Lundell T."/>
            <person name="Morin E."/>
            <person name="Murat C."/>
            <person name="Riley R."/>
            <person name="Ohm R."/>
            <person name="Sun H."/>
            <person name="Tunlid A."/>
            <person name="Henrissat B."/>
            <person name="Grigoriev I.V."/>
            <person name="Hibbett D.S."/>
            <person name="Martin F."/>
        </authorList>
    </citation>
    <scope>NUCLEOTIDE SEQUENCE [LARGE SCALE GENOMIC DNA]</scope>
    <source>
        <strain evidence="2">Ve08.2h10</strain>
    </source>
</reference>
<reference evidence="1 2" key="1">
    <citation type="submission" date="2014-04" db="EMBL/GenBank/DDBJ databases">
        <authorList>
            <consortium name="DOE Joint Genome Institute"/>
            <person name="Kuo A."/>
            <person name="Kohler A."/>
            <person name="Jargeat P."/>
            <person name="Nagy L.G."/>
            <person name="Floudas D."/>
            <person name="Copeland A."/>
            <person name="Barry K.W."/>
            <person name="Cichocki N."/>
            <person name="Veneault-Fourrey C."/>
            <person name="LaButti K."/>
            <person name="Lindquist E.A."/>
            <person name="Lipzen A."/>
            <person name="Lundell T."/>
            <person name="Morin E."/>
            <person name="Murat C."/>
            <person name="Sun H."/>
            <person name="Tunlid A."/>
            <person name="Henrissat B."/>
            <person name="Grigoriev I.V."/>
            <person name="Hibbett D.S."/>
            <person name="Martin F."/>
            <person name="Nordberg H.P."/>
            <person name="Cantor M.N."/>
            <person name="Hua S.X."/>
        </authorList>
    </citation>
    <scope>NUCLEOTIDE SEQUENCE [LARGE SCALE GENOMIC DNA]</scope>
    <source>
        <strain evidence="1 2">Ve08.2h10</strain>
    </source>
</reference>
<name>A0A0D0D224_9AGAM</name>